<feature type="chain" id="PRO_5018083316" evidence="1">
    <location>
        <begin position="23"/>
        <end position="137"/>
    </location>
</feature>
<feature type="signal peptide" evidence="1">
    <location>
        <begin position="1"/>
        <end position="22"/>
    </location>
</feature>
<sequence length="137" mass="16107">MLRTLFLVLTLSVLLIGCNQETQNPPAPTPPEKLIWVFSQFNVPEEDQAMESYWYYGRMSETLYKAIYANEVDKGFLRLTDVHYWSDNAVHPYEDDTYQGEMLFKIEDLRKINVVKRLPVVEEQHELTVEGMEETLD</sequence>
<keyword evidence="3" id="KW-1185">Reference proteome</keyword>
<dbReference type="PROSITE" id="PS51257">
    <property type="entry name" value="PROKAR_LIPOPROTEIN"/>
    <property type="match status" value="1"/>
</dbReference>
<evidence type="ECO:0000313" key="3">
    <source>
        <dbReference type="Proteomes" id="UP000275281"/>
    </source>
</evidence>
<keyword evidence="1" id="KW-0732">Signal</keyword>
<dbReference type="OrthoDB" id="6402709at2"/>
<dbReference type="RefSeq" id="WP_124028720.1">
    <property type="nucleotide sequence ID" value="NZ_JBHRSN010000007.1"/>
</dbReference>
<protein>
    <submittedName>
        <fullName evidence="2">Uncharacterized protein</fullName>
    </submittedName>
</protein>
<dbReference type="EMBL" id="RPOK01000004">
    <property type="protein sequence ID" value="RPJ66090.1"/>
    <property type="molecule type" value="Genomic_DNA"/>
</dbReference>
<proteinExistence type="predicted"/>
<gene>
    <name evidence="2" type="ORF">DRW07_14930</name>
</gene>
<dbReference type="Proteomes" id="UP000275281">
    <property type="component" value="Unassembled WGS sequence"/>
</dbReference>
<organism evidence="2 3">
    <name type="scientific">Alteromonas sediminis</name>
    <dbReference type="NCBI Taxonomy" id="2259342"/>
    <lineage>
        <taxon>Bacteria</taxon>
        <taxon>Pseudomonadati</taxon>
        <taxon>Pseudomonadota</taxon>
        <taxon>Gammaproteobacteria</taxon>
        <taxon>Alteromonadales</taxon>
        <taxon>Alteromonadaceae</taxon>
        <taxon>Alteromonas/Salinimonas group</taxon>
        <taxon>Alteromonas</taxon>
    </lineage>
</organism>
<evidence type="ECO:0000256" key="1">
    <source>
        <dbReference type="SAM" id="SignalP"/>
    </source>
</evidence>
<dbReference type="AlphaFoldDB" id="A0A3N5XZC2"/>
<name>A0A3N5XZC2_9ALTE</name>
<evidence type="ECO:0000313" key="2">
    <source>
        <dbReference type="EMBL" id="RPJ66090.1"/>
    </source>
</evidence>
<comment type="caution">
    <text evidence="2">The sequence shown here is derived from an EMBL/GenBank/DDBJ whole genome shotgun (WGS) entry which is preliminary data.</text>
</comment>
<accession>A0A3N5XZC2</accession>
<reference evidence="2 3" key="1">
    <citation type="submission" date="2018-11" db="EMBL/GenBank/DDBJ databases">
        <authorList>
            <person name="Ye M.-Q."/>
            <person name="Du Z.-J."/>
        </authorList>
    </citation>
    <scope>NUCLEOTIDE SEQUENCE [LARGE SCALE GENOMIC DNA]</scope>
    <source>
        <strain evidence="2 3">U0105</strain>
    </source>
</reference>